<reference evidence="1" key="1">
    <citation type="submission" date="2021-09" db="EMBL/GenBank/DDBJ databases">
        <authorList>
            <consortium name="AG Swart"/>
            <person name="Singh M."/>
            <person name="Singh A."/>
            <person name="Seah K."/>
            <person name="Emmerich C."/>
        </authorList>
    </citation>
    <scope>NUCLEOTIDE SEQUENCE</scope>
    <source>
        <strain evidence="1">ATCC30299</strain>
    </source>
</reference>
<evidence type="ECO:0000313" key="2">
    <source>
        <dbReference type="Proteomes" id="UP001162131"/>
    </source>
</evidence>
<dbReference type="EMBL" id="CAJZBQ010000025">
    <property type="protein sequence ID" value="CAG9320616.1"/>
    <property type="molecule type" value="Genomic_DNA"/>
</dbReference>
<dbReference type="AlphaFoldDB" id="A0AAU9J312"/>
<comment type="caution">
    <text evidence="1">The sequence shown here is derived from an EMBL/GenBank/DDBJ whole genome shotgun (WGS) entry which is preliminary data.</text>
</comment>
<name>A0AAU9J312_9CILI</name>
<protein>
    <submittedName>
        <fullName evidence="1">Uncharacterized protein</fullName>
    </submittedName>
</protein>
<evidence type="ECO:0000313" key="1">
    <source>
        <dbReference type="EMBL" id="CAG9320616.1"/>
    </source>
</evidence>
<dbReference type="Proteomes" id="UP001162131">
    <property type="component" value="Unassembled WGS sequence"/>
</dbReference>
<gene>
    <name evidence="1" type="ORF">BSTOLATCC_MIC26530</name>
</gene>
<keyword evidence="2" id="KW-1185">Reference proteome</keyword>
<organism evidence="1 2">
    <name type="scientific">Blepharisma stoltei</name>
    <dbReference type="NCBI Taxonomy" id="1481888"/>
    <lineage>
        <taxon>Eukaryota</taxon>
        <taxon>Sar</taxon>
        <taxon>Alveolata</taxon>
        <taxon>Ciliophora</taxon>
        <taxon>Postciliodesmatophora</taxon>
        <taxon>Heterotrichea</taxon>
        <taxon>Heterotrichida</taxon>
        <taxon>Blepharismidae</taxon>
        <taxon>Blepharisma</taxon>
    </lineage>
</organism>
<proteinExistence type="predicted"/>
<accession>A0AAU9J312</accession>
<sequence length="69" mass="7513">MPVLNAHLLAQNVRALQYAQSVQTVLLLLIQLVSVAMGTLRTIPLVNNAHHHALNVLEVLQPVLDALMA</sequence>